<feature type="DNA-binding region" description="H-T-H motif" evidence="4">
    <location>
        <begin position="42"/>
        <end position="61"/>
    </location>
</feature>
<proteinExistence type="predicted"/>
<evidence type="ECO:0000256" key="2">
    <source>
        <dbReference type="ARBA" id="ARBA00023125"/>
    </source>
</evidence>
<evidence type="ECO:0000256" key="4">
    <source>
        <dbReference type="PROSITE-ProRule" id="PRU00335"/>
    </source>
</evidence>
<name>A0ABN2UYW2_9ACTN</name>
<evidence type="ECO:0000313" key="6">
    <source>
        <dbReference type="EMBL" id="GAA2045190.1"/>
    </source>
</evidence>
<dbReference type="PRINTS" id="PR00455">
    <property type="entry name" value="HTHTETR"/>
</dbReference>
<dbReference type="EMBL" id="BAAAQN010000038">
    <property type="protein sequence ID" value="GAA2045190.1"/>
    <property type="molecule type" value="Genomic_DNA"/>
</dbReference>
<dbReference type="PROSITE" id="PS50977">
    <property type="entry name" value="HTH_TETR_2"/>
    <property type="match status" value="1"/>
</dbReference>
<dbReference type="InterPro" id="IPR009057">
    <property type="entry name" value="Homeodomain-like_sf"/>
</dbReference>
<dbReference type="Gene3D" id="1.10.357.10">
    <property type="entry name" value="Tetracycline Repressor, domain 2"/>
    <property type="match status" value="1"/>
</dbReference>
<keyword evidence="7" id="KW-1185">Reference proteome</keyword>
<dbReference type="Pfam" id="PF00440">
    <property type="entry name" value="TetR_N"/>
    <property type="match status" value="1"/>
</dbReference>
<keyword evidence="3" id="KW-0804">Transcription</keyword>
<sequence>MPSPLSPAPQPSLRERKRERTRHALIDAAAELFGRQGYDETTVAEIAAAAEIGTRTFFTYFASKEDLLFPESDARARITLEAIADRRADEGPVDILLRALDTVAETDTDMVSPMAAVRTRLFRTVPAVRGKAMQVQMDTQQEIARALSTAFPDRLDRVTAAALAGAFTGAVAGAVTALLDTALLDEEDAEGKADGPRAEQPFDHRALIREATAVALAPWRR</sequence>
<evidence type="ECO:0000256" key="1">
    <source>
        <dbReference type="ARBA" id="ARBA00023015"/>
    </source>
</evidence>
<comment type="caution">
    <text evidence="6">The sequence shown here is derived from an EMBL/GenBank/DDBJ whole genome shotgun (WGS) entry which is preliminary data.</text>
</comment>
<dbReference type="SUPFAM" id="SSF46689">
    <property type="entry name" value="Homeodomain-like"/>
    <property type="match status" value="1"/>
</dbReference>
<dbReference type="PROSITE" id="PS01081">
    <property type="entry name" value="HTH_TETR_1"/>
    <property type="match status" value="1"/>
</dbReference>
<evidence type="ECO:0000256" key="3">
    <source>
        <dbReference type="ARBA" id="ARBA00023163"/>
    </source>
</evidence>
<gene>
    <name evidence="6" type="ORF">GCM10009839_56400</name>
</gene>
<dbReference type="RefSeq" id="WP_344668688.1">
    <property type="nucleotide sequence ID" value="NZ_BAAAQN010000038.1"/>
</dbReference>
<dbReference type="PANTHER" id="PTHR30055:SF234">
    <property type="entry name" value="HTH-TYPE TRANSCRIPTIONAL REGULATOR BETI"/>
    <property type="match status" value="1"/>
</dbReference>
<dbReference type="PANTHER" id="PTHR30055">
    <property type="entry name" value="HTH-TYPE TRANSCRIPTIONAL REGULATOR RUTR"/>
    <property type="match status" value="1"/>
</dbReference>
<organism evidence="6 7">
    <name type="scientific">Catenulispora yoronensis</name>
    <dbReference type="NCBI Taxonomy" id="450799"/>
    <lineage>
        <taxon>Bacteria</taxon>
        <taxon>Bacillati</taxon>
        <taxon>Actinomycetota</taxon>
        <taxon>Actinomycetes</taxon>
        <taxon>Catenulisporales</taxon>
        <taxon>Catenulisporaceae</taxon>
        <taxon>Catenulispora</taxon>
    </lineage>
</organism>
<evidence type="ECO:0000313" key="7">
    <source>
        <dbReference type="Proteomes" id="UP001500751"/>
    </source>
</evidence>
<accession>A0ABN2UYW2</accession>
<evidence type="ECO:0000259" key="5">
    <source>
        <dbReference type="PROSITE" id="PS50977"/>
    </source>
</evidence>
<dbReference type="InterPro" id="IPR001647">
    <property type="entry name" value="HTH_TetR"/>
</dbReference>
<feature type="domain" description="HTH tetR-type" evidence="5">
    <location>
        <begin position="19"/>
        <end position="79"/>
    </location>
</feature>
<protein>
    <recommendedName>
        <fullName evidence="5">HTH tetR-type domain-containing protein</fullName>
    </recommendedName>
</protein>
<dbReference type="Proteomes" id="UP001500751">
    <property type="component" value="Unassembled WGS sequence"/>
</dbReference>
<keyword evidence="2 4" id="KW-0238">DNA-binding</keyword>
<reference evidence="6 7" key="1">
    <citation type="journal article" date="2019" name="Int. J. Syst. Evol. Microbiol.">
        <title>The Global Catalogue of Microorganisms (GCM) 10K type strain sequencing project: providing services to taxonomists for standard genome sequencing and annotation.</title>
        <authorList>
            <consortium name="The Broad Institute Genomics Platform"/>
            <consortium name="The Broad Institute Genome Sequencing Center for Infectious Disease"/>
            <person name="Wu L."/>
            <person name="Ma J."/>
        </authorList>
    </citation>
    <scope>NUCLEOTIDE SEQUENCE [LARGE SCALE GENOMIC DNA]</scope>
    <source>
        <strain evidence="6 7">JCM 16014</strain>
    </source>
</reference>
<dbReference type="InterPro" id="IPR050109">
    <property type="entry name" value="HTH-type_TetR-like_transc_reg"/>
</dbReference>
<keyword evidence="1" id="KW-0805">Transcription regulation</keyword>
<dbReference type="InterPro" id="IPR023772">
    <property type="entry name" value="DNA-bd_HTH_TetR-type_CS"/>
</dbReference>